<reference evidence="7 8" key="1">
    <citation type="submission" date="2020-07" db="EMBL/GenBank/DDBJ databases">
        <authorList>
            <person name="Feng X."/>
        </authorList>
    </citation>
    <scope>NUCLEOTIDE SEQUENCE [LARGE SCALE GENOMIC DNA]</scope>
    <source>
        <strain evidence="7 8">JCM31066</strain>
    </source>
</reference>
<dbReference type="InterPro" id="IPR036899">
    <property type="entry name" value="Ribosomal_uL13_sf"/>
</dbReference>
<dbReference type="GO" id="GO:0006412">
    <property type="term" value="P:translation"/>
    <property type="evidence" value="ECO:0007669"/>
    <property type="project" value="UniProtKB-UniRule"/>
</dbReference>
<evidence type="ECO:0000256" key="6">
    <source>
        <dbReference type="HAMAP-Rule" id="MF_01366"/>
    </source>
</evidence>
<dbReference type="PANTHER" id="PTHR11545:SF2">
    <property type="entry name" value="LARGE RIBOSOMAL SUBUNIT PROTEIN UL13M"/>
    <property type="match status" value="1"/>
</dbReference>
<dbReference type="GO" id="GO:0022625">
    <property type="term" value="C:cytosolic large ribosomal subunit"/>
    <property type="evidence" value="ECO:0007669"/>
    <property type="project" value="TreeGrafter"/>
</dbReference>
<dbReference type="Pfam" id="PF00572">
    <property type="entry name" value="Ribosomal_L13"/>
    <property type="match status" value="1"/>
</dbReference>
<keyword evidence="4 6" id="KW-0687">Ribonucleoprotein</keyword>
<evidence type="ECO:0000256" key="2">
    <source>
        <dbReference type="ARBA" id="ARBA00011838"/>
    </source>
</evidence>
<dbReference type="FunFam" id="3.90.1180.10:FF:000001">
    <property type="entry name" value="50S ribosomal protein L13"/>
    <property type="match status" value="1"/>
</dbReference>
<keyword evidence="3 6" id="KW-0689">Ribosomal protein</keyword>
<dbReference type="EMBL" id="JACHVB010000064">
    <property type="protein sequence ID" value="MBC2596437.1"/>
    <property type="molecule type" value="Genomic_DNA"/>
</dbReference>
<name>A0A842HLV0_9BACT</name>
<dbReference type="HAMAP" id="MF_01366">
    <property type="entry name" value="Ribosomal_uL13"/>
    <property type="match status" value="1"/>
</dbReference>
<dbReference type="PANTHER" id="PTHR11545">
    <property type="entry name" value="RIBOSOMAL PROTEIN L13"/>
    <property type="match status" value="1"/>
</dbReference>
<dbReference type="InterPro" id="IPR005823">
    <property type="entry name" value="Ribosomal_uL13_bac-type"/>
</dbReference>
<comment type="subunit">
    <text evidence="2 6">Part of the 50S ribosomal subunit.</text>
</comment>
<evidence type="ECO:0000256" key="4">
    <source>
        <dbReference type="ARBA" id="ARBA00023274"/>
    </source>
</evidence>
<sequence>MKTTLAKPDIDRKWYVVDASGQTLGRLAVKIANILRGRHKPIYTPHIDAGDYVVVINADKVKLTGKKEEQKLYMFHTGWFGNEYYRSAAAMREKKPAFIIEHAVKGMLPRNKLANAMIKKLKVYAGEEHPHEAQQPITFEG</sequence>
<comment type="function">
    <text evidence="6">This protein is one of the early assembly proteins of the 50S ribosomal subunit, although it is not seen to bind rRNA by itself. It is important during the early stages of 50S assembly.</text>
</comment>
<evidence type="ECO:0000256" key="3">
    <source>
        <dbReference type="ARBA" id="ARBA00022980"/>
    </source>
</evidence>
<dbReference type="PIRSF" id="PIRSF002181">
    <property type="entry name" value="Ribosomal_L13"/>
    <property type="match status" value="1"/>
</dbReference>
<evidence type="ECO:0000313" key="7">
    <source>
        <dbReference type="EMBL" id="MBC2596437.1"/>
    </source>
</evidence>
<dbReference type="GO" id="GO:0003735">
    <property type="term" value="F:structural constituent of ribosome"/>
    <property type="evidence" value="ECO:0007669"/>
    <property type="project" value="InterPro"/>
</dbReference>
<dbReference type="Proteomes" id="UP000546464">
    <property type="component" value="Unassembled WGS sequence"/>
</dbReference>
<dbReference type="Gene3D" id="3.90.1180.10">
    <property type="entry name" value="Ribosomal protein L13"/>
    <property type="match status" value="1"/>
</dbReference>
<dbReference type="AlphaFoldDB" id="A0A842HLV0"/>
<dbReference type="SUPFAM" id="SSF52161">
    <property type="entry name" value="Ribosomal protein L13"/>
    <property type="match status" value="1"/>
</dbReference>
<gene>
    <name evidence="6 7" type="primary">rplM</name>
    <name evidence="7" type="ORF">H5P28_19380</name>
</gene>
<organism evidence="7 8">
    <name type="scientific">Ruficoccus amylovorans</name>
    <dbReference type="NCBI Taxonomy" id="1804625"/>
    <lineage>
        <taxon>Bacteria</taxon>
        <taxon>Pseudomonadati</taxon>
        <taxon>Verrucomicrobiota</taxon>
        <taxon>Opitutia</taxon>
        <taxon>Puniceicoccales</taxon>
        <taxon>Cerasicoccaceae</taxon>
        <taxon>Ruficoccus</taxon>
    </lineage>
</organism>
<comment type="similarity">
    <text evidence="1 6">Belongs to the universal ribosomal protein uL13 family.</text>
</comment>
<evidence type="ECO:0000313" key="8">
    <source>
        <dbReference type="Proteomes" id="UP000546464"/>
    </source>
</evidence>
<keyword evidence="8" id="KW-1185">Reference proteome</keyword>
<evidence type="ECO:0000256" key="1">
    <source>
        <dbReference type="ARBA" id="ARBA00006227"/>
    </source>
</evidence>
<dbReference type="CDD" id="cd00392">
    <property type="entry name" value="Ribosomal_L13"/>
    <property type="match status" value="1"/>
</dbReference>
<dbReference type="RefSeq" id="WP_185677387.1">
    <property type="nucleotide sequence ID" value="NZ_JACHVB010000064.1"/>
</dbReference>
<accession>A0A842HLV0</accession>
<dbReference type="NCBIfam" id="TIGR01066">
    <property type="entry name" value="rplM_bact"/>
    <property type="match status" value="1"/>
</dbReference>
<protein>
    <recommendedName>
        <fullName evidence="5 6">Large ribosomal subunit protein uL13</fullName>
    </recommendedName>
</protein>
<proteinExistence type="inferred from homology"/>
<dbReference type="GO" id="GO:0017148">
    <property type="term" value="P:negative regulation of translation"/>
    <property type="evidence" value="ECO:0007669"/>
    <property type="project" value="TreeGrafter"/>
</dbReference>
<dbReference type="InterPro" id="IPR005822">
    <property type="entry name" value="Ribosomal_uL13"/>
</dbReference>
<comment type="caution">
    <text evidence="7">The sequence shown here is derived from an EMBL/GenBank/DDBJ whole genome shotgun (WGS) entry which is preliminary data.</text>
</comment>
<evidence type="ECO:0000256" key="5">
    <source>
        <dbReference type="ARBA" id="ARBA00035201"/>
    </source>
</evidence>
<dbReference type="GO" id="GO:0003729">
    <property type="term" value="F:mRNA binding"/>
    <property type="evidence" value="ECO:0007669"/>
    <property type="project" value="TreeGrafter"/>
</dbReference>